<dbReference type="EMBL" id="CAAHFG010000001">
    <property type="protein sequence ID" value="VGO13521.1"/>
    <property type="molecule type" value="Genomic_DNA"/>
</dbReference>
<dbReference type="CDD" id="cd16025">
    <property type="entry name" value="PAS_like"/>
    <property type="match status" value="1"/>
</dbReference>
<evidence type="ECO:0000313" key="8">
    <source>
        <dbReference type="EMBL" id="VGO13521.1"/>
    </source>
</evidence>
<keyword evidence="4" id="KW-0106">Calcium</keyword>
<dbReference type="GO" id="GO:0046872">
    <property type="term" value="F:metal ion binding"/>
    <property type="evidence" value="ECO:0007669"/>
    <property type="project" value="UniProtKB-KW"/>
</dbReference>
<dbReference type="PROSITE" id="PS00149">
    <property type="entry name" value="SULFATASE_2"/>
    <property type="match status" value="1"/>
</dbReference>
<dbReference type="SUPFAM" id="SSF53649">
    <property type="entry name" value="Alkaline phosphatase-like"/>
    <property type="match status" value="1"/>
</dbReference>
<gene>
    <name evidence="8" type="primary">atsA_123</name>
    <name evidence="8" type="ORF">PDESU_02078</name>
</gene>
<reference evidence="8 9" key="1">
    <citation type="submission" date="2019-04" db="EMBL/GenBank/DDBJ databases">
        <authorList>
            <person name="Van Vliet M D."/>
        </authorList>
    </citation>
    <scope>NUCLEOTIDE SEQUENCE [LARGE SCALE GENOMIC DNA]</scope>
    <source>
        <strain evidence="8 9">F1</strain>
    </source>
</reference>
<dbReference type="PANTHER" id="PTHR42693">
    <property type="entry name" value="ARYLSULFATASE FAMILY MEMBER"/>
    <property type="match status" value="1"/>
</dbReference>
<feature type="region of interest" description="Disordered" evidence="5">
    <location>
        <begin position="503"/>
        <end position="532"/>
    </location>
</feature>
<dbReference type="Gene3D" id="3.30.1120.10">
    <property type="match status" value="1"/>
</dbReference>
<dbReference type="AlphaFoldDB" id="A0A6C2U1Q4"/>
<keyword evidence="3" id="KW-0378">Hydrolase</keyword>
<dbReference type="GO" id="GO:0004065">
    <property type="term" value="F:arylsulfatase activity"/>
    <property type="evidence" value="ECO:0007669"/>
    <property type="project" value="TreeGrafter"/>
</dbReference>
<feature type="chain" id="PRO_5028848225" evidence="6">
    <location>
        <begin position="19"/>
        <end position="532"/>
    </location>
</feature>
<keyword evidence="9" id="KW-1185">Reference proteome</keyword>
<dbReference type="Pfam" id="PF00884">
    <property type="entry name" value="Sulfatase"/>
    <property type="match status" value="1"/>
</dbReference>
<accession>A0A6C2U1Q4</accession>
<dbReference type="Gene3D" id="3.40.720.10">
    <property type="entry name" value="Alkaline Phosphatase, subunit A"/>
    <property type="match status" value="1"/>
</dbReference>
<evidence type="ECO:0000256" key="2">
    <source>
        <dbReference type="ARBA" id="ARBA00022723"/>
    </source>
</evidence>
<sequence>MKKQIGFLMALLAFAAHSAERKPDIVVVLCDDMGYSSVGCFGGEIQTPNIDRLADTGMRFSQFYNCAKCTSTRISIMSGQYEGRAGGRALKHSVSMGEALRPLGYRTIAVGKWHLDEKKDPTQYGFDRHFGHLNGLCNYFTGNEHYWKNGKPFKKFPKDFYATDAFTDFSIESIKESIAEAPERPFFLYLAYNAPHGPLHCKQQDFEKYAETYKVGWDKIRAARYQRQTEMGLIDPKWNLSLRPDFIPTWDQLPEPEKAVQAKIMAAYAGIVDNVDQNVGRLVEYLKEAGRWENTLFIFLSDNGASPFMNPKFKNREPWDPASTINVGVGWANADNTPFGWFKQNQHEGGISTPAIVHWPATIKEQGTINDEPLHVMDVLPTLLDVSGGRYPKSFPDREIRAPSGKSFLALLQGENKKIHDELFFQYSINRALRVGDWKIASARNGPWELYNLADDRTETQNLATGFPERIKAMQARWHEMAKSVTKVNDKYSKPVGDSIIEWGKDQKNVKKKDPRQGTPGNFHEMGKKKKK</sequence>
<keyword evidence="2" id="KW-0479">Metal-binding</keyword>
<feature type="domain" description="Sulfatase N-terminal" evidence="7">
    <location>
        <begin position="23"/>
        <end position="388"/>
    </location>
</feature>
<dbReference type="InterPro" id="IPR017850">
    <property type="entry name" value="Alkaline_phosphatase_core_sf"/>
</dbReference>
<name>A0A6C2U1Q4_PONDE</name>
<dbReference type="InterPro" id="IPR000917">
    <property type="entry name" value="Sulfatase_N"/>
</dbReference>
<evidence type="ECO:0000256" key="5">
    <source>
        <dbReference type="SAM" id="MobiDB-lite"/>
    </source>
</evidence>
<evidence type="ECO:0000256" key="4">
    <source>
        <dbReference type="ARBA" id="ARBA00022837"/>
    </source>
</evidence>
<evidence type="ECO:0000256" key="1">
    <source>
        <dbReference type="ARBA" id="ARBA00008779"/>
    </source>
</evidence>
<dbReference type="PANTHER" id="PTHR42693:SF53">
    <property type="entry name" value="ENDO-4-O-SULFATASE"/>
    <property type="match status" value="1"/>
</dbReference>
<dbReference type="InterPro" id="IPR024607">
    <property type="entry name" value="Sulfatase_CS"/>
</dbReference>
<dbReference type="RefSeq" id="WP_136079090.1">
    <property type="nucleotide sequence ID" value="NZ_CAAHFG010000001.1"/>
</dbReference>
<keyword evidence="6" id="KW-0732">Signal</keyword>
<organism evidence="8 9">
    <name type="scientific">Pontiella desulfatans</name>
    <dbReference type="NCBI Taxonomy" id="2750659"/>
    <lineage>
        <taxon>Bacteria</taxon>
        <taxon>Pseudomonadati</taxon>
        <taxon>Kiritimatiellota</taxon>
        <taxon>Kiritimatiellia</taxon>
        <taxon>Kiritimatiellales</taxon>
        <taxon>Pontiellaceae</taxon>
        <taxon>Pontiella</taxon>
    </lineage>
</organism>
<proteinExistence type="inferred from homology"/>
<evidence type="ECO:0000256" key="3">
    <source>
        <dbReference type="ARBA" id="ARBA00022801"/>
    </source>
</evidence>
<evidence type="ECO:0000313" key="9">
    <source>
        <dbReference type="Proteomes" id="UP000366872"/>
    </source>
</evidence>
<evidence type="ECO:0000259" key="7">
    <source>
        <dbReference type="Pfam" id="PF00884"/>
    </source>
</evidence>
<dbReference type="InterPro" id="IPR050738">
    <property type="entry name" value="Sulfatase"/>
</dbReference>
<dbReference type="Proteomes" id="UP000366872">
    <property type="component" value="Unassembled WGS sequence"/>
</dbReference>
<feature type="signal peptide" evidence="6">
    <location>
        <begin position="1"/>
        <end position="18"/>
    </location>
</feature>
<protein>
    <submittedName>
        <fullName evidence="8">Arylsulfatase</fullName>
    </submittedName>
</protein>
<comment type="similarity">
    <text evidence="1">Belongs to the sulfatase family.</text>
</comment>
<evidence type="ECO:0000256" key="6">
    <source>
        <dbReference type="SAM" id="SignalP"/>
    </source>
</evidence>